<comment type="similarity">
    <text evidence="1">Belongs to the beta type-B retroviral polymerase family. HERV class-II K(HML-2) pol subfamily.</text>
</comment>
<evidence type="ECO:0000256" key="3">
    <source>
        <dbReference type="SAM" id="Coils"/>
    </source>
</evidence>
<dbReference type="GeneID" id="109484856"/>
<organism evidence="5 6">
    <name type="scientific">Branchiostoma belcheri</name>
    <name type="common">Amphioxus</name>
    <dbReference type="NCBI Taxonomy" id="7741"/>
    <lineage>
        <taxon>Eukaryota</taxon>
        <taxon>Metazoa</taxon>
        <taxon>Chordata</taxon>
        <taxon>Cephalochordata</taxon>
        <taxon>Leptocardii</taxon>
        <taxon>Amphioxiformes</taxon>
        <taxon>Branchiostomatidae</taxon>
        <taxon>Branchiostoma</taxon>
    </lineage>
</organism>
<evidence type="ECO:0000259" key="4">
    <source>
        <dbReference type="Pfam" id="PF00078"/>
    </source>
</evidence>
<dbReference type="GO" id="GO:0004523">
    <property type="term" value="F:RNA-DNA hybrid ribonuclease activity"/>
    <property type="evidence" value="ECO:0007669"/>
    <property type="project" value="UniProtKB-EC"/>
</dbReference>
<reference evidence="6" key="1">
    <citation type="submission" date="2025-08" db="UniProtKB">
        <authorList>
            <consortium name="RefSeq"/>
        </authorList>
    </citation>
    <scope>IDENTIFICATION</scope>
    <source>
        <tissue evidence="6">Gonad</tissue>
    </source>
</reference>
<keyword evidence="3" id="KW-0175">Coiled coil</keyword>
<dbReference type="Pfam" id="PF00078">
    <property type="entry name" value="RVT_1"/>
    <property type="match status" value="1"/>
</dbReference>
<feature type="domain" description="Reverse transcriptase" evidence="4">
    <location>
        <begin position="218"/>
        <end position="347"/>
    </location>
</feature>
<dbReference type="SUPFAM" id="SSF56672">
    <property type="entry name" value="DNA/RNA polymerases"/>
    <property type="match status" value="1"/>
</dbReference>
<accession>A0A6P5AC02</accession>
<dbReference type="RefSeq" id="XP_019643774.1">
    <property type="nucleotide sequence ID" value="XM_019788215.1"/>
</dbReference>
<sequence>MSAALAWCTATPRSHIPETAAPTTKHPFVPLRQELVEEPPSLPPYRAVRAAHPDKAIELHRVVSACEGHNFVGARVPVESALKIDTWRELLVDYEDRRIVDFLAFGWPINVEPELYQRPVDVSFQNHYSARHYAGHVDAFISKELSLGAIAGPFDSNPFSFPAVPIPLQTVEKRDSIERRVVVDCSFPAGFSINDAVPKDYYLGQEFKLTYPSVDTLSHMILDKGRGCLLYKTDLKRAYRQIPVDPKDYKYLCYCWRNKWYVDTRCPFGLRSSAFICQSTTSAVTFIQQKKGYSICNYLDDFGGAEYPQVAMEAFNSLQGTLHSLGLEESVEKAVEPTTCMTFLGTEFDTVAMVKRVPQFRLEEVRLLLDAWIDKKKALKRELQSLIGKLVFVSACVAPGRLFISRMLEVLRSVRRSHHRIRLSRDFKLDVRWWRRFMTLFNGVSLLTPDIYCAPDEVVATDACLTGCGGICNGEFFHSRFPTAVLEQYGAKIHVLEMLTIVVAARKWGPGWRGSRIVINCDNMACVYVLNSGRSRDKDLLHSARELWLIAASCDFVLRAEHIQGRENRVADHLSRWHLSSKHAEQFHILTEDVDTIEIPVFQEDFVLDCPY</sequence>
<evidence type="ECO:0000313" key="5">
    <source>
        <dbReference type="Proteomes" id="UP000515135"/>
    </source>
</evidence>
<dbReference type="KEGG" id="bbel:109484856"/>
<dbReference type="OrthoDB" id="5985049at2759"/>
<evidence type="ECO:0000256" key="2">
    <source>
        <dbReference type="ARBA" id="ARBA00012180"/>
    </source>
</evidence>
<keyword evidence="5" id="KW-1185">Reference proteome</keyword>
<dbReference type="Proteomes" id="UP000515135">
    <property type="component" value="Unplaced"/>
</dbReference>
<dbReference type="InterPro" id="IPR043502">
    <property type="entry name" value="DNA/RNA_pol_sf"/>
</dbReference>
<dbReference type="PANTHER" id="PTHR33050">
    <property type="entry name" value="REVERSE TRANSCRIPTASE DOMAIN-CONTAINING PROTEIN"/>
    <property type="match status" value="1"/>
</dbReference>
<feature type="coiled-coil region" evidence="3">
    <location>
        <begin position="362"/>
        <end position="389"/>
    </location>
</feature>
<evidence type="ECO:0000313" key="6">
    <source>
        <dbReference type="RefSeq" id="XP_019643774.1"/>
    </source>
</evidence>
<dbReference type="Gene3D" id="3.10.10.10">
    <property type="entry name" value="HIV Type 1 Reverse Transcriptase, subunit A, domain 1"/>
    <property type="match status" value="1"/>
</dbReference>
<dbReference type="EC" id="3.1.26.4" evidence="2"/>
<name>A0A6P5AC02_BRABE</name>
<dbReference type="PANTHER" id="PTHR33050:SF7">
    <property type="entry name" value="RIBONUCLEASE H"/>
    <property type="match status" value="1"/>
</dbReference>
<dbReference type="Gene3D" id="3.30.70.270">
    <property type="match status" value="1"/>
</dbReference>
<dbReference type="InterPro" id="IPR043128">
    <property type="entry name" value="Rev_trsase/Diguanyl_cyclase"/>
</dbReference>
<protein>
    <recommendedName>
        <fullName evidence="2">ribonuclease H</fullName>
        <ecNumber evidence="2">3.1.26.4</ecNumber>
    </recommendedName>
</protein>
<dbReference type="CDD" id="cd09275">
    <property type="entry name" value="RNase_HI_RT_DIRS1"/>
    <property type="match status" value="1"/>
</dbReference>
<dbReference type="InterPro" id="IPR000477">
    <property type="entry name" value="RT_dom"/>
</dbReference>
<dbReference type="AlphaFoldDB" id="A0A6P5AC02"/>
<evidence type="ECO:0000256" key="1">
    <source>
        <dbReference type="ARBA" id="ARBA00010879"/>
    </source>
</evidence>
<proteinExistence type="inferred from homology"/>
<gene>
    <name evidence="6" type="primary">LOC109484856</name>
</gene>
<dbReference type="InterPro" id="IPR052055">
    <property type="entry name" value="Hepadnavirus_pol/RT"/>
</dbReference>